<dbReference type="EMBL" id="JXRP01000018">
    <property type="protein sequence ID" value="KIL45455.1"/>
    <property type="molecule type" value="Genomic_DNA"/>
</dbReference>
<dbReference type="PATRIC" id="fig|889306.3.peg.3010"/>
<protein>
    <submittedName>
        <fullName evidence="1">Uncharacterized protein</fullName>
    </submittedName>
</protein>
<dbReference type="STRING" id="889306.KP78_29990"/>
<keyword evidence="2" id="KW-1185">Reference proteome</keyword>
<dbReference type="Proteomes" id="UP000031938">
    <property type="component" value="Unassembled WGS sequence"/>
</dbReference>
<name>A0A0C2R5C3_9BACL</name>
<evidence type="ECO:0000313" key="2">
    <source>
        <dbReference type="Proteomes" id="UP000031938"/>
    </source>
</evidence>
<organism evidence="1 2">
    <name type="scientific">Jeotgalibacillus soli</name>
    <dbReference type="NCBI Taxonomy" id="889306"/>
    <lineage>
        <taxon>Bacteria</taxon>
        <taxon>Bacillati</taxon>
        <taxon>Bacillota</taxon>
        <taxon>Bacilli</taxon>
        <taxon>Bacillales</taxon>
        <taxon>Caryophanaceae</taxon>
        <taxon>Jeotgalibacillus</taxon>
    </lineage>
</organism>
<comment type="caution">
    <text evidence="1">The sequence shown here is derived from an EMBL/GenBank/DDBJ whole genome shotgun (WGS) entry which is preliminary data.</text>
</comment>
<reference evidence="1 2" key="1">
    <citation type="submission" date="2015-01" db="EMBL/GenBank/DDBJ databases">
        <title>Genome sequencing of Jeotgalibacillus soli.</title>
        <authorList>
            <person name="Goh K.M."/>
            <person name="Chan K.-G."/>
            <person name="Yaakop A.S."/>
            <person name="Ee R."/>
            <person name="Gan H.M."/>
            <person name="Chan C.S."/>
        </authorList>
    </citation>
    <scope>NUCLEOTIDE SEQUENCE [LARGE SCALE GENOMIC DNA]</scope>
    <source>
        <strain evidence="1 2">P9</strain>
    </source>
</reference>
<sequence>MDSKKRLETINQMNNNKVTAIEAFHFLNDPQYGIFKKIMKAGLVQFIHSFTFQKR</sequence>
<proteinExistence type="predicted"/>
<dbReference type="AlphaFoldDB" id="A0A0C2R5C3"/>
<evidence type="ECO:0000313" key="1">
    <source>
        <dbReference type="EMBL" id="KIL45455.1"/>
    </source>
</evidence>
<accession>A0A0C2R5C3</accession>
<gene>
    <name evidence="1" type="ORF">KP78_29990</name>
</gene>